<organism evidence="1 2">
    <name type="scientific">Tenacibaculum larymnensis</name>
    <dbReference type="NCBI Taxonomy" id="2878201"/>
    <lineage>
        <taxon>Bacteria</taxon>
        <taxon>Pseudomonadati</taxon>
        <taxon>Bacteroidota</taxon>
        <taxon>Flavobacteriia</taxon>
        <taxon>Flavobacteriales</taxon>
        <taxon>Flavobacteriaceae</taxon>
        <taxon>Tenacibaculum</taxon>
    </lineage>
</organism>
<evidence type="ECO:0000313" key="1">
    <source>
        <dbReference type="EMBL" id="MDE1207660.1"/>
    </source>
</evidence>
<sequence length="423" mass="50951">MNDLEAIFYNRKKCTLEIEYPEWKLTRSEKITCFIIEKLEELELIHINNYTLDYYDSLDIYTFFHQEKVSYSDNEYDQEPDETVVYDYLNTLFETHQQKVLVINTNGDDIVFLPVAFSDLTELHSLCLKQPYFKVSDVIEDTSIPIKDSFQLLPLRYQEKQNKAPSIFLDRFISYNNFFRILNSYLLQNRTNYWFYNNLEELVEVLKDDKDAYRNPLKRLFSKPKKTYLIEIKNKDEESSLLWDGNKPNELFIQYTLATDSKCKEQETHQHFINNSNYSSLLLKPDNPLQRMWERTLRGLENLEFYYPQINHKKLRKIISDDWFATCSYEEAHKFPSQPFEFYVRHLNQENVKEDIFPMLGIKVGLDMFYYKSYSAGYLVFFSKKNDEMELILSNQPERYFWAVKLFNELYNSLYANNIVILN</sequence>
<dbReference type="AlphaFoldDB" id="A0A9X4ESW8"/>
<reference evidence="1" key="1">
    <citation type="submission" date="2021-09" db="EMBL/GenBank/DDBJ databases">
        <authorList>
            <person name="Smyrli M."/>
        </authorList>
    </citation>
    <scope>NUCLEOTIDE SEQUENCE</scope>
    <source>
        <strain evidence="1">LAR25</strain>
    </source>
</reference>
<protein>
    <submittedName>
        <fullName evidence="1">Uncharacterized protein</fullName>
    </submittedName>
</protein>
<name>A0A9X4ESW8_9FLAO</name>
<accession>A0A9X4ESW8</accession>
<proteinExistence type="predicted"/>
<dbReference type="RefSeq" id="WP_274640717.1">
    <property type="nucleotide sequence ID" value="NZ_JAIWJY010000009.1"/>
</dbReference>
<comment type="caution">
    <text evidence="1">The sequence shown here is derived from an EMBL/GenBank/DDBJ whole genome shotgun (WGS) entry which is preliminary data.</text>
</comment>
<evidence type="ECO:0000313" key="2">
    <source>
        <dbReference type="Proteomes" id="UP001149303"/>
    </source>
</evidence>
<dbReference type="EMBL" id="JAIWJY010000009">
    <property type="protein sequence ID" value="MDE1207660.1"/>
    <property type="molecule type" value="Genomic_DNA"/>
</dbReference>
<dbReference type="Proteomes" id="UP001149303">
    <property type="component" value="Unassembled WGS sequence"/>
</dbReference>
<keyword evidence="2" id="KW-1185">Reference proteome</keyword>
<gene>
    <name evidence="1" type="ORF">LCI24_12725</name>
</gene>